<evidence type="ECO:0000313" key="1">
    <source>
        <dbReference type="EMBL" id="CAG6645807.1"/>
    </source>
</evidence>
<dbReference type="EMBL" id="HBUF01138618">
    <property type="protein sequence ID" value="CAG6645806.1"/>
    <property type="molecule type" value="Transcribed_RNA"/>
</dbReference>
<accession>A0A8D8RBQ5</accession>
<protein>
    <submittedName>
        <fullName evidence="1">Uncharacterized protein</fullName>
    </submittedName>
</protein>
<name>A0A8D8RBQ5_9HEMI</name>
<reference evidence="1" key="1">
    <citation type="submission" date="2021-05" db="EMBL/GenBank/DDBJ databases">
        <authorList>
            <person name="Alioto T."/>
            <person name="Alioto T."/>
            <person name="Gomez Garrido J."/>
        </authorList>
    </citation>
    <scope>NUCLEOTIDE SEQUENCE</scope>
</reference>
<dbReference type="AlphaFoldDB" id="A0A8D8RBQ5"/>
<dbReference type="EMBL" id="HBUF01138619">
    <property type="protein sequence ID" value="CAG6645807.1"/>
    <property type="molecule type" value="Transcribed_RNA"/>
</dbReference>
<sequence length="102" mass="11678">MLDSLTTILGAAWRGFPQCRRPKLGQRVSPTGEKTRAFSPSNLVHIGNVGKNFFFKFNFTALISYHALEKKKFVIQLKANLNTTMAYFCYLMKQIFLLISKL</sequence>
<organism evidence="1">
    <name type="scientific">Cacopsylla melanoneura</name>
    <dbReference type="NCBI Taxonomy" id="428564"/>
    <lineage>
        <taxon>Eukaryota</taxon>
        <taxon>Metazoa</taxon>
        <taxon>Ecdysozoa</taxon>
        <taxon>Arthropoda</taxon>
        <taxon>Hexapoda</taxon>
        <taxon>Insecta</taxon>
        <taxon>Pterygota</taxon>
        <taxon>Neoptera</taxon>
        <taxon>Paraneoptera</taxon>
        <taxon>Hemiptera</taxon>
        <taxon>Sternorrhyncha</taxon>
        <taxon>Psylloidea</taxon>
        <taxon>Psyllidae</taxon>
        <taxon>Psyllinae</taxon>
        <taxon>Cacopsylla</taxon>
    </lineage>
</organism>
<proteinExistence type="predicted"/>